<feature type="non-terminal residue" evidence="2">
    <location>
        <position position="72"/>
    </location>
</feature>
<dbReference type="GO" id="GO:0006085">
    <property type="term" value="P:acetyl-CoA biosynthetic process"/>
    <property type="evidence" value="ECO:0007669"/>
    <property type="project" value="TreeGrafter"/>
</dbReference>
<name>A0A383EG91_9ZZZZ</name>
<evidence type="ECO:0000259" key="1">
    <source>
        <dbReference type="Pfam" id="PF16177"/>
    </source>
</evidence>
<dbReference type="Gene3D" id="3.40.50.12780">
    <property type="entry name" value="N-terminal domain of ligase-like"/>
    <property type="match status" value="1"/>
</dbReference>
<sequence>MSEEKIYEVPESIKSSALIDKIEYESLYKQSIKDPEAFWSEQARKYLNWDSDWKRVSNVDFMKGNISWFEGG</sequence>
<evidence type="ECO:0000313" key="2">
    <source>
        <dbReference type="EMBL" id="SVE55877.1"/>
    </source>
</evidence>
<dbReference type="PANTHER" id="PTHR24095">
    <property type="entry name" value="ACETYL-COENZYME A SYNTHETASE"/>
    <property type="match status" value="1"/>
</dbReference>
<gene>
    <name evidence="2" type="ORF">METZ01_LOCUS508731</name>
</gene>
<reference evidence="2" key="1">
    <citation type="submission" date="2018-05" db="EMBL/GenBank/DDBJ databases">
        <authorList>
            <person name="Lanie J.A."/>
            <person name="Ng W.-L."/>
            <person name="Kazmierczak K.M."/>
            <person name="Andrzejewski T.M."/>
            <person name="Davidsen T.M."/>
            <person name="Wayne K.J."/>
            <person name="Tettelin H."/>
            <person name="Glass J.I."/>
            <person name="Rusch D."/>
            <person name="Podicherti R."/>
            <person name="Tsui H.-C.T."/>
            <person name="Winkler M.E."/>
        </authorList>
    </citation>
    <scope>NUCLEOTIDE SEQUENCE</scope>
</reference>
<dbReference type="AlphaFoldDB" id="A0A383EG91"/>
<dbReference type="PANTHER" id="PTHR24095:SF14">
    <property type="entry name" value="ACETYL-COENZYME A SYNTHETASE 1"/>
    <property type="match status" value="1"/>
</dbReference>
<feature type="domain" description="Acetyl-coenzyme A synthetase N-terminal" evidence="1">
    <location>
        <begin position="24"/>
        <end position="72"/>
    </location>
</feature>
<dbReference type="EMBL" id="UINC01225698">
    <property type="protein sequence ID" value="SVE55877.1"/>
    <property type="molecule type" value="Genomic_DNA"/>
</dbReference>
<dbReference type="InterPro" id="IPR032387">
    <property type="entry name" value="ACAS_N"/>
</dbReference>
<dbReference type="GO" id="GO:0003987">
    <property type="term" value="F:acetate-CoA ligase activity"/>
    <property type="evidence" value="ECO:0007669"/>
    <property type="project" value="TreeGrafter"/>
</dbReference>
<dbReference type="InterPro" id="IPR042099">
    <property type="entry name" value="ANL_N_sf"/>
</dbReference>
<protein>
    <recommendedName>
        <fullName evidence="1">Acetyl-coenzyme A synthetase N-terminal domain-containing protein</fullName>
    </recommendedName>
</protein>
<proteinExistence type="predicted"/>
<accession>A0A383EG91</accession>
<dbReference type="Pfam" id="PF16177">
    <property type="entry name" value="ACAS_N"/>
    <property type="match status" value="1"/>
</dbReference>
<organism evidence="2">
    <name type="scientific">marine metagenome</name>
    <dbReference type="NCBI Taxonomy" id="408172"/>
    <lineage>
        <taxon>unclassified sequences</taxon>
        <taxon>metagenomes</taxon>
        <taxon>ecological metagenomes</taxon>
    </lineage>
</organism>